<evidence type="ECO:0000313" key="16">
    <source>
        <dbReference type="EMBL" id="SHJ96032.1"/>
    </source>
</evidence>
<dbReference type="AlphaFoldDB" id="A0A1M6NKH3"/>
<feature type="binding site" evidence="14">
    <location>
        <position position="244"/>
    </location>
    <ligand>
        <name>ATP</name>
        <dbReference type="ChEBI" id="CHEBI:30616"/>
    </ligand>
</feature>
<keyword evidence="9 13" id="KW-0547">Nucleotide-binding</keyword>
<dbReference type="GO" id="GO:0003725">
    <property type="term" value="F:double-stranded RNA binding"/>
    <property type="evidence" value="ECO:0007669"/>
    <property type="project" value="UniProtKB-UniRule"/>
</dbReference>
<dbReference type="PROSITE" id="PS51163">
    <property type="entry name" value="YRDC"/>
    <property type="match status" value="1"/>
</dbReference>
<dbReference type="Proteomes" id="UP000184510">
    <property type="component" value="Unassembled WGS sequence"/>
</dbReference>
<dbReference type="PANTHER" id="PTHR17490:SF16">
    <property type="entry name" value="THREONYLCARBAMOYL-AMP SYNTHASE"/>
    <property type="match status" value="1"/>
</dbReference>
<dbReference type="InterPro" id="IPR038385">
    <property type="entry name" value="Sua5/YwlC_C"/>
</dbReference>
<evidence type="ECO:0000259" key="15">
    <source>
        <dbReference type="PROSITE" id="PS51163"/>
    </source>
</evidence>
<evidence type="ECO:0000256" key="1">
    <source>
        <dbReference type="ARBA" id="ARBA00004496"/>
    </source>
</evidence>
<feature type="binding site" evidence="14">
    <location>
        <position position="209"/>
    </location>
    <ligand>
        <name>ATP</name>
        <dbReference type="ChEBI" id="CHEBI:30616"/>
    </ligand>
</feature>
<feature type="binding site" evidence="14">
    <location>
        <position position="65"/>
    </location>
    <ligand>
        <name>ATP</name>
        <dbReference type="ChEBI" id="CHEBI:30616"/>
    </ligand>
</feature>
<dbReference type="InterPro" id="IPR017945">
    <property type="entry name" value="DHBP_synth_RibB-like_a/b_dom"/>
</dbReference>
<dbReference type="STRING" id="1123071.SAMN02745181_2880"/>
<dbReference type="Pfam" id="PF01300">
    <property type="entry name" value="Sua5_yciO_yrdC"/>
    <property type="match status" value="1"/>
</dbReference>
<feature type="binding site" evidence="14">
    <location>
        <position position="74"/>
    </location>
    <ligand>
        <name>L-threonine</name>
        <dbReference type="ChEBI" id="CHEBI:57926"/>
    </ligand>
</feature>
<comment type="catalytic activity">
    <reaction evidence="12 13">
        <text>L-threonine + hydrogencarbonate + ATP = L-threonylcarbamoyladenylate + diphosphate + H2O</text>
        <dbReference type="Rhea" id="RHEA:36407"/>
        <dbReference type="ChEBI" id="CHEBI:15377"/>
        <dbReference type="ChEBI" id="CHEBI:17544"/>
        <dbReference type="ChEBI" id="CHEBI:30616"/>
        <dbReference type="ChEBI" id="CHEBI:33019"/>
        <dbReference type="ChEBI" id="CHEBI:57926"/>
        <dbReference type="ChEBI" id="CHEBI:73682"/>
        <dbReference type="EC" id="2.7.7.87"/>
    </reaction>
</comment>
<evidence type="ECO:0000256" key="11">
    <source>
        <dbReference type="ARBA" id="ARBA00029774"/>
    </source>
</evidence>
<keyword evidence="6 13" id="KW-0808">Transferase</keyword>
<proteinExistence type="inferred from homology"/>
<evidence type="ECO:0000256" key="13">
    <source>
        <dbReference type="PIRNR" id="PIRNR004930"/>
    </source>
</evidence>
<sequence>MRSVSDMETEILYADPEGFDEAVNAAVKLLESGEVVALPTETVYGLGANALDESAVAKVFDAKQRPSFDPLIVHIAKREQIREICELSPELDEVVQKLMHAFWPGPFTMVLPKKSIIPDIVTSGEPTVAVRMSAHPVMRAVCKQVGKPIAAPSANRFGRISPTSANAVEKELGGKIPMIVDGGACNDGVESTIVRVELGEKRPELHLLRAGPVVKEDLQKYGKVIRPKKARNVAEAPGQLDSHYAPATPLYIFDKPEDFKPEPGLRYALLSYRGASRDGYIDLYDWDVVEELSPGSGKLTEAAVRLFFVMRQLDESGVDAIVAETVAETGIGVAINDRLRRASVPQEPA</sequence>
<name>A0A1M6NKH3_9BACT</name>
<dbReference type="NCBIfam" id="TIGR00057">
    <property type="entry name" value="L-threonylcarbamoyladenylate synthase"/>
    <property type="match status" value="1"/>
</dbReference>
<keyword evidence="8 13" id="KW-0548">Nucleotidyltransferase</keyword>
<comment type="similarity">
    <text evidence="2 13">Belongs to the SUA5 family.</text>
</comment>
<feature type="binding site" evidence="14">
    <location>
        <position position="191"/>
    </location>
    <ligand>
        <name>L-threonine</name>
        <dbReference type="ChEBI" id="CHEBI:57926"/>
    </ligand>
</feature>
<evidence type="ECO:0000256" key="5">
    <source>
        <dbReference type="ARBA" id="ARBA00022490"/>
    </source>
</evidence>
<accession>A0A1M6NKH3</accession>
<evidence type="ECO:0000256" key="7">
    <source>
        <dbReference type="ARBA" id="ARBA00022694"/>
    </source>
</evidence>
<keyword evidence="7 13" id="KW-0819">tRNA processing</keyword>
<evidence type="ECO:0000256" key="4">
    <source>
        <dbReference type="ARBA" id="ARBA00015492"/>
    </source>
</evidence>
<dbReference type="GO" id="GO:0061710">
    <property type="term" value="F:L-threonylcarbamoyladenylate synthase"/>
    <property type="evidence" value="ECO:0007669"/>
    <property type="project" value="UniProtKB-EC"/>
</dbReference>
<feature type="binding site" evidence="14">
    <location>
        <position position="42"/>
    </location>
    <ligand>
        <name>L-threonine</name>
        <dbReference type="ChEBI" id="CHEBI:57926"/>
    </ligand>
</feature>
<evidence type="ECO:0000313" key="17">
    <source>
        <dbReference type="Proteomes" id="UP000184510"/>
    </source>
</evidence>
<feature type="binding site" evidence="14">
    <location>
        <position position="161"/>
    </location>
    <ligand>
        <name>ATP</name>
        <dbReference type="ChEBI" id="CHEBI:30616"/>
    </ligand>
</feature>
<comment type="function">
    <text evidence="13">Required for the formation of a threonylcarbamoyl group on adenosine at position 37 (t(6)A37) in tRNAs that read codons beginning with adenine.</text>
</comment>
<keyword evidence="17" id="KW-1185">Reference proteome</keyword>
<dbReference type="Pfam" id="PF03481">
    <property type="entry name" value="Sua5_C"/>
    <property type="match status" value="1"/>
</dbReference>
<reference evidence="16 17" key="1">
    <citation type="submission" date="2016-11" db="EMBL/GenBank/DDBJ databases">
        <authorList>
            <person name="Jaros S."/>
            <person name="Januszkiewicz K."/>
            <person name="Wedrychowicz H."/>
        </authorList>
    </citation>
    <scope>NUCLEOTIDE SEQUENCE [LARGE SCALE GENOMIC DNA]</scope>
    <source>
        <strain evidence="16 17">DSM 18772</strain>
    </source>
</reference>
<keyword evidence="10 13" id="KW-0067">ATP-binding</keyword>
<comment type="subcellular location">
    <subcellularLocation>
        <location evidence="1 13">Cytoplasm</location>
    </subcellularLocation>
</comment>
<evidence type="ECO:0000256" key="14">
    <source>
        <dbReference type="PIRSR" id="PIRSR004930-1"/>
    </source>
</evidence>
<feature type="binding site" evidence="14">
    <location>
        <position position="131"/>
    </location>
    <ligand>
        <name>L-threonine</name>
        <dbReference type="ChEBI" id="CHEBI:57926"/>
    </ligand>
</feature>
<dbReference type="InterPro" id="IPR050156">
    <property type="entry name" value="TC-AMP_synthase_SUA5"/>
</dbReference>
<dbReference type="Gene3D" id="3.90.870.10">
    <property type="entry name" value="DHBP synthase"/>
    <property type="match status" value="1"/>
</dbReference>
<dbReference type="FunFam" id="3.90.870.10:FF:000009">
    <property type="entry name" value="Threonylcarbamoyl-AMP synthase, putative"/>
    <property type="match status" value="1"/>
</dbReference>
<dbReference type="EC" id="2.7.7.87" evidence="3 13"/>
<evidence type="ECO:0000256" key="3">
    <source>
        <dbReference type="ARBA" id="ARBA00012584"/>
    </source>
</evidence>
<feature type="binding site" evidence="14">
    <location>
        <position position="127"/>
    </location>
    <ligand>
        <name>ATP</name>
        <dbReference type="ChEBI" id="CHEBI:30616"/>
    </ligand>
</feature>
<dbReference type="InterPro" id="IPR005145">
    <property type="entry name" value="Sua5_C"/>
</dbReference>
<dbReference type="GO" id="GO:0008033">
    <property type="term" value="P:tRNA processing"/>
    <property type="evidence" value="ECO:0007669"/>
    <property type="project" value="UniProtKB-KW"/>
</dbReference>
<protein>
    <recommendedName>
        <fullName evidence="4 13">Threonylcarbamoyl-AMP synthase</fullName>
        <shortName evidence="13">TC-AMP synthase</shortName>
        <ecNumber evidence="3 13">2.7.7.87</ecNumber>
    </recommendedName>
    <alternativeName>
        <fullName evidence="11 13">L-threonylcarbamoyladenylate synthase</fullName>
    </alternativeName>
</protein>
<keyword evidence="5 13" id="KW-0963">Cytoplasm</keyword>
<dbReference type="PANTHER" id="PTHR17490">
    <property type="entry name" value="SUA5"/>
    <property type="match status" value="1"/>
</dbReference>
<dbReference type="SUPFAM" id="SSF55821">
    <property type="entry name" value="YrdC/RibB"/>
    <property type="match status" value="1"/>
</dbReference>
<dbReference type="InParanoid" id="A0A1M6NKH3"/>
<evidence type="ECO:0000256" key="9">
    <source>
        <dbReference type="ARBA" id="ARBA00022741"/>
    </source>
</evidence>
<evidence type="ECO:0000256" key="10">
    <source>
        <dbReference type="ARBA" id="ARBA00022840"/>
    </source>
</evidence>
<evidence type="ECO:0000256" key="12">
    <source>
        <dbReference type="ARBA" id="ARBA00048366"/>
    </source>
</evidence>
<dbReference type="Gene3D" id="3.40.50.11030">
    <property type="entry name" value="Threonylcarbamoyl-AMP synthase, C-terminal domain"/>
    <property type="match status" value="1"/>
</dbReference>
<dbReference type="GO" id="GO:0005524">
    <property type="term" value="F:ATP binding"/>
    <property type="evidence" value="ECO:0007669"/>
    <property type="project" value="UniProtKB-UniRule"/>
</dbReference>
<dbReference type="EMBL" id="FQYR01000005">
    <property type="protein sequence ID" value="SHJ96032.1"/>
    <property type="molecule type" value="Genomic_DNA"/>
</dbReference>
<dbReference type="GO" id="GO:0006450">
    <property type="term" value="P:regulation of translational fidelity"/>
    <property type="evidence" value="ECO:0007669"/>
    <property type="project" value="TreeGrafter"/>
</dbReference>
<dbReference type="InterPro" id="IPR010923">
    <property type="entry name" value="T(6)A37_SUA5"/>
</dbReference>
<evidence type="ECO:0000256" key="6">
    <source>
        <dbReference type="ARBA" id="ARBA00022679"/>
    </source>
</evidence>
<organism evidence="16 17">
    <name type="scientific">Rubritalea squalenifaciens DSM 18772</name>
    <dbReference type="NCBI Taxonomy" id="1123071"/>
    <lineage>
        <taxon>Bacteria</taxon>
        <taxon>Pseudomonadati</taxon>
        <taxon>Verrucomicrobiota</taxon>
        <taxon>Verrucomicrobiia</taxon>
        <taxon>Verrucomicrobiales</taxon>
        <taxon>Rubritaleaceae</taxon>
        <taxon>Rubritalea</taxon>
    </lineage>
</organism>
<feature type="binding site" evidence="14">
    <location>
        <position position="153"/>
    </location>
    <ligand>
        <name>ATP</name>
        <dbReference type="ChEBI" id="CHEBI:30616"/>
    </ligand>
</feature>
<dbReference type="PIRSF" id="PIRSF004930">
    <property type="entry name" value="Tln_factor_SUA5"/>
    <property type="match status" value="1"/>
</dbReference>
<dbReference type="InterPro" id="IPR006070">
    <property type="entry name" value="Sua5-like_dom"/>
</dbReference>
<dbReference type="GO" id="GO:0000049">
    <property type="term" value="F:tRNA binding"/>
    <property type="evidence" value="ECO:0007669"/>
    <property type="project" value="TreeGrafter"/>
</dbReference>
<dbReference type="GO" id="GO:0005737">
    <property type="term" value="C:cytoplasm"/>
    <property type="evidence" value="ECO:0007669"/>
    <property type="project" value="UniProtKB-SubCell"/>
</dbReference>
<gene>
    <name evidence="16" type="ORF">SAMN02745181_2880</name>
</gene>
<evidence type="ECO:0000256" key="2">
    <source>
        <dbReference type="ARBA" id="ARBA00007663"/>
    </source>
</evidence>
<feature type="binding site" evidence="14">
    <location>
        <position position="151"/>
    </location>
    <ligand>
        <name>L-threonine</name>
        <dbReference type="ChEBI" id="CHEBI:57926"/>
    </ligand>
</feature>
<feature type="domain" description="YrdC-like" evidence="15">
    <location>
        <begin position="20"/>
        <end position="213"/>
    </location>
</feature>
<evidence type="ECO:0000256" key="8">
    <source>
        <dbReference type="ARBA" id="ARBA00022695"/>
    </source>
</evidence>